<evidence type="ECO:0000313" key="4">
    <source>
        <dbReference type="EMBL" id="KAK3329967.1"/>
    </source>
</evidence>
<dbReference type="Pfam" id="PF24809">
    <property type="entry name" value="DUF7708"/>
    <property type="match status" value="1"/>
</dbReference>
<name>A0AAE0IS51_9PEZI</name>
<feature type="domain" description="DUF7708" evidence="3">
    <location>
        <begin position="121"/>
        <end position="229"/>
    </location>
</feature>
<gene>
    <name evidence="4" type="ORF">B0H66DRAFT_635071</name>
</gene>
<dbReference type="Proteomes" id="UP001283341">
    <property type="component" value="Unassembled WGS sequence"/>
</dbReference>
<feature type="coiled-coil region" evidence="1">
    <location>
        <begin position="253"/>
        <end position="280"/>
    </location>
</feature>
<keyword evidence="1" id="KW-0175">Coiled coil</keyword>
<protein>
    <recommendedName>
        <fullName evidence="3">DUF7708 domain-containing protein</fullName>
    </recommendedName>
</protein>
<evidence type="ECO:0000256" key="2">
    <source>
        <dbReference type="SAM" id="MobiDB-lite"/>
    </source>
</evidence>
<sequence>MSSRAQAFPPYNIQSITMPQMGDNHQHNGKTEGKKAFSQQNFDKIKKCEEKQKLLRNRAGESRKFTEEERSALDVDSQENFKNFWETTLDAKVAFDTEHDDGPGRLAHEANHLAASAYDLLQKVSPLIDIVKNFGAPYGGMAIGTICFLFAVAKSRSTMENKVLSTLLDIQDRLPGVKMYQHIYNDDHELDQQLQSKIVDAYNSFIDFCIVASHFYTGGSFRRWIRAMGGSSSVDEQASCVQKAVVDVRLVCEELLSKNVEIVKNDLKKVQQQNTELKEEIIGENPTCYVPQSRPAQGYAVQLTAPEMQNDHDLEAVRTLLGLQAVSERAKVAQFEAHRRNVAVEFEQSDCCFETTLAQRLRAIEEDRDYKDWLESPRSQLLVLEGRNEVIEASHCWASAVALNLIAKLADAAPSSNPYAFYLLGLRDREESSLDVLSNLILQLLSLKTEAPRDRAQFSELRAELEEYARMGQPSHLATHYSAHRLKEKLQEIALRAVNLFSEETTVWIILDRVDHCRVVPELRQNSRRRDGRALLQSMVHLVEKAAVTIKVLAVINRVDWHADRDDLEAKQEESVIIREFSQQEDI</sequence>
<reference evidence="4" key="1">
    <citation type="journal article" date="2023" name="Mol. Phylogenet. Evol.">
        <title>Genome-scale phylogeny and comparative genomics of the fungal order Sordariales.</title>
        <authorList>
            <person name="Hensen N."/>
            <person name="Bonometti L."/>
            <person name="Westerberg I."/>
            <person name="Brannstrom I.O."/>
            <person name="Guillou S."/>
            <person name="Cros-Aarteil S."/>
            <person name="Calhoun S."/>
            <person name="Haridas S."/>
            <person name="Kuo A."/>
            <person name="Mondo S."/>
            <person name="Pangilinan J."/>
            <person name="Riley R."/>
            <person name="LaButti K."/>
            <person name="Andreopoulos B."/>
            <person name="Lipzen A."/>
            <person name="Chen C."/>
            <person name="Yan M."/>
            <person name="Daum C."/>
            <person name="Ng V."/>
            <person name="Clum A."/>
            <person name="Steindorff A."/>
            <person name="Ohm R.A."/>
            <person name="Martin F."/>
            <person name="Silar P."/>
            <person name="Natvig D.O."/>
            <person name="Lalanne C."/>
            <person name="Gautier V."/>
            <person name="Ament-Velasquez S.L."/>
            <person name="Kruys A."/>
            <person name="Hutchinson M.I."/>
            <person name="Powell A.J."/>
            <person name="Barry K."/>
            <person name="Miller A.N."/>
            <person name="Grigoriev I.V."/>
            <person name="Debuchy R."/>
            <person name="Gladieux P."/>
            <person name="Hiltunen Thoren M."/>
            <person name="Johannesson H."/>
        </authorList>
    </citation>
    <scope>NUCLEOTIDE SEQUENCE</scope>
    <source>
        <strain evidence="4">CBS 118394</strain>
    </source>
</reference>
<proteinExistence type="predicted"/>
<evidence type="ECO:0000259" key="3">
    <source>
        <dbReference type="Pfam" id="PF24809"/>
    </source>
</evidence>
<dbReference type="AlphaFoldDB" id="A0AAE0IS51"/>
<evidence type="ECO:0000313" key="5">
    <source>
        <dbReference type="Proteomes" id="UP001283341"/>
    </source>
</evidence>
<reference evidence="4" key="2">
    <citation type="submission" date="2023-06" db="EMBL/GenBank/DDBJ databases">
        <authorList>
            <consortium name="Lawrence Berkeley National Laboratory"/>
            <person name="Haridas S."/>
            <person name="Hensen N."/>
            <person name="Bonometti L."/>
            <person name="Westerberg I."/>
            <person name="Brannstrom I.O."/>
            <person name="Guillou S."/>
            <person name="Cros-Aarteil S."/>
            <person name="Calhoun S."/>
            <person name="Kuo A."/>
            <person name="Mondo S."/>
            <person name="Pangilinan J."/>
            <person name="Riley R."/>
            <person name="Labutti K."/>
            <person name="Andreopoulos B."/>
            <person name="Lipzen A."/>
            <person name="Chen C."/>
            <person name="Yanf M."/>
            <person name="Daum C."/>
            <person name="Ng V."/>
            <person name="Clum A."/>
            <person name="Steindorff A."/>
            <person name="Ohm R."/>
            <person name="Martin F."/>
            <person name="Silar P."/>
            <person name="Natvig D."/>
            <person name="Lalanne C."/>
            <person name="Gautier V."/>
            <person name="Ament-Velasquez S.L."/>
            <person name="Kruys A."/>
            <person name="Hutchinson M.I."/>
            <person name="Powell A.J."/>
            <person name="Barry K."/>
            <person name="Miller A.N."/>
            <person name="Grigoriev I.V."/>
            <person name="Debuchy R."/>
            <person name="Gladieux P."/>
            <person name="Thoren M.H."/>
            <person name="Johannesson H."/>
        </authorList>
    </citation>
    <scope>NUCLEOTIDE SEQUENCE</scope>
    <source>
        <strain evidence="4">CBS 118394</strain>
    </source>
</reference>
<keyword evidence="5" id="KW-1185">Reference proteome</keyword>
<feature type="compositionally biased region" description="Basic and acidic residues" evidence="2">
    <location>
        <begin position="24"/>
        <end position="35"/>
    </location>
</feature>
<accession>A0AAE0IS51</accession>
<evidence type="ECO:0000256" key="1">
    <source>
        <dbReference type="SAM" id="Coils"/>
    </source>
</evidence>
<organism evidence="4 5">
    <name type="scientific">Apodospora peruviana</name>
    <dbReference type="NCBI Taxonomy" id="516989"/>
    <lineage>
        <taxon>Eukaryota</taxon>
        <taxon>Fungi</taxon>
        <taxon>Dikarya</taxon>
        <taxon>Ascomycota</taxon>
        <taxon>Pezizomycotina</taxon>
        <taxon>Sordariomycetes</taxon>
        <taxon>Sordariomycetidae</taxon>
        <taxon>Sordariales</taxon>
        <taxon>Lasiosphaeriaceae</taxon>
        <taxon>Apodospora</taxon>
    </lineage>
</organism>
<comment type="caution">
    <text evidence="4">The sequence shown here is derived from an EMBL/GenBank/DDBJ whole genome shotgun (WGS) entry which is preliminary data.</text>
</comment>
<dbReference type="InterPro" id="IPR056125">
    <property type="entry name" value="DUF7708"/>
</dbReference>
<dbReference type="EMBL" id="JAUEDM010000001">
    <property type="protein sequence ID" value="KAK3329967.1"/>
    <property type="molecule type" value="Genomic_DNA"/>
</dbReference>
<feature type="region of interest" description="Disordered" evidence="2">
    <location>
        <begin position="1"/>
        <end position="37"/>
    </location>
</feature>